<feature type="transmembrane region" description="Helical" evidence="1">
    <location>
        <begin position="57"/>
        <end position="75"/>
    </location>
</feature>
<reference evidence="3 4" key="1">
    <citation type="submission" date="2019-02" db="EMBL/GenBank/DDBJ databases">
        <title>Ureibacillus thermophilus.</title>
        <authorList>
            <person name="Sunny J.S."/>
            <person name="Natarajan A."/>
            <person name="Saleena L.M."/>
        </authorList>
    </citation>
    <scope>NUCLEOTIDE SEQUENCE [LARGE SCALE GENOMIC DNA]</scope>
    <source>
        <strain evidence="3 4">LM102</strain>
    </source>
</reference>
<dbReference type="RefSeq" id="WP_208651342.1">
    <property type="nucleotide sequence ID" value="NZ_CP036528.1"/>
</dbReference>
<feature type="signal peptide" evidence="2">
    <location>
        <begin position="1"/>
        <end position="26"/>
    </location>
</feature>
<feature type="chain" id="PRO_5020416341" evidence="2">
    <location>
        <begin position="27"/>
        <end position="184"/>
    </location>
</feature>
<proteinExistence type="predicted"/>
<accession>A0A4P6UR49</accession>
<feature type="transmembrane region" description="Helical" evidence="1">
    <location>
        <begin position="103"/>
        <end position="124"/>
    </location>
</feature>
<keyword evidence="1" id="KW-0812">Transmembrane</keyword>
<protein>
    <submittedName>
        <fullName evidence="3">Uncharacterized protein</fullName>
    </submittedName>
</protein>
<dbReference type="AlphaFoldDB" id="A0A4P6UR49"/>
<name>A0A4P6UR49_9BACL</name>
<keyword evidence="4" id="KW-1185">Reference proteome</keyword>
<keyword evidence="1" id="KW-0472">Membrane</keyword>
<evidence type="ECO:0000313" key="3">
    <source>
        <dbReference type="EMBL" id="QBK25027.1"/>
    </source>
</evidence>
<feature type="transmembrane region" description="Helical" evidence="1">
    <location>
        <begin position="166"/>
        <end position="183"/>
    </location>
</feature>
<keyword evidence="1" id="KW-1133">Transmembrane helix</keyword>
<organism evidence="3 4">
    <name type="scientific">Ureibacillus thermophilus</name>
    <dbReference type="NCBI Taxonomy" id="367743"/>
    <lineage>
        <taxon>Bacteria</taxon>
        <taxon>Bacillati</taxon>
        <taxon>Bacillota</taxon>
        <taxon>Bacilli</taxon>
        <taxon>Bacillales</taxon>
        <taxon>Caryophanaceae</taxon>
        <taxon>Ureibacillus</taxon>
    </lineage>
</organism>
<dbReference type="EMBL" id="CP036528">
    <property type="protein sequence ID" value="QBK25027.1"/>
    <property type="molecule type" value="Genomic_DNA"/>
</dbReference>
<dbReference type="KEGG" id="uth:DKZ56_03625"/>
<dbReference type="Proteomes" id="UP000291151">
    <property type="component" value="Chromosome"/>
</dbReference>
<keyword evidence="2" id="KW-0732">Signal</keyword>
<gene>
    <name evidence="3" type="ORF">DKZ56_03625</name>
</gene>
<feature type="transmembrane region" description="Helical" evidence="1">
    <location>
        <begin position="136"/>
        <end position="154"/>
    </location>
</feature>
<evidence type="ECO:0000256" key="2">
    <source>
        <dbReference type="SAM" id="SignalP"/>
    </source>
</evidence>
<evidence type="ECO:0000313" key="4">
    <source>
        <dbReference type="Proteomes" id="UP000291151"/>
    </source>
</evidence>
<sequence length="184" mass="20947">MKYLKLLMALTFFFTLISTSSYIAFADDDFGKHHEHYEWEYGKKEHIDDRYEDAGEMIGWGTVITFAVAGLIFPMRRLTKPMITTFPSIKQFYISITKFLGKYHILIGIATLILGISHGILMYLHEGRLEDEGVSGLVSIIVFTIAGVIGLMLFKNKKVKSLRTTHMTLIAFSIVIGLFHIFIS</sequence>
<evidence type="ECO:0000256" key="1">
    <source>
        <dbReference type="SAM" id="Phobius"/>
    </source>
</evidence>